<dbReference type="PANTHER" id="PTHR43280:SF28">
    <property type="entry name" value="HTH-TYPE TRANSCRIPTIONAL ACTIVATOR RHAS"/>
    <property type="match status" value="1"/>
</dbReference>
<evidence type="ECO:0000313" key="8">
    <source>
        <dbReference type="Proteomes" id="UP000612456"/>
    </source>
</evidence>
<dbReference type="PROSITE" id="PS00041">
    <property type="entry name" value="HTH_ARAC_FAMILY_1"/>
    <property type="match status" value="1"/>
</dbReference>
<evidence type="ECO:0000256" key="2">
    <source>
        <dbReference type="ARBA" id="ARBA00023125"/>
    </source>
</evidence>
<evidence type="ECO:0000313" key="7">
    <source>
        <dbReference type="EMBL" id="GGD51528.1"/>
    </source>
</evidence>
<keyword evidence="8" id="KW-1185">Reference proteome</keyword>
<feature type="modified residue" description="4-aspartylphosphate" evidence="4">
    <location>
        <position position="55"/>
    </location>
</feature>
<comment type="caution">
    <text evidence="7">The sequence shown here is derived from an EMBL/GenBank/DDBJ whole genome shotgun (WGS) entry which is preliminary data.</text>
</comment>
<feature type="domain" description="Response regulatory" evidence="6">
    <location>
        <begin position="3"/>
        <end position="120"/>
    </location>
</feature>
<sequence length="559" mass="64441">MLNLLIVDDEQDIADSLYMHFKQIEVMELDVYKAYSANEALEWLNRTKIDVVLSDIRMPGMNGLQLLDIIKVKWPKCKVIFLTGYNDFDYIYAATKNDGVKYLLKTEGYEVIVNEVQKAFNEFEFAIEMNDLLDKTKSQMLQALPLLQKEFLLDLLVGAPYSKEEIAQQLENLNIQLDASIPLLLLAGSIDKLNANKVSFERTQTYFKIKLIVEQLLHPHVRTYLIMYDHSTFLWIIQPNGDSMTSGSDDNGADMRVFVKGMLDNIQAACKEVVEMSLSLVIDNRAIGWETISERFVHLKQLLNFRIGTGLDGFLVDSGLMLNEFETFDQAGRDAQKLYFQLKKITELGGYLESGKQDQLLIGLSDVVDGFKDIENKNHNPSLELFYSMSIMFLSYINRWNLTEKIALKINMNKLTRADEHSSWKEAGYYFLQLANVIFDIQRKEEEKRSDVAVSHIKDYIIDHLGEDLSLVLLAEQVHFNPSYLSRLFKQVTGNNIFNFIKEARLAKSKELLRNNHLRINEIATAVGYISAPYFTRSFRKATNMSPQEYRDHSHSMNK</sequence>
<dbReference type="GO" id="GO:0043565">
    <property type="term" value="F:sequence-specific DNA binding"/>
    <property type="evidence" value="ECO:0007669"/>
    <property type="project" value="InterPro"/>
</dbReference>
<dbReference type="SMART" id="SM00342">
    <property type="entry name" value="HTH_ARAC"/>
    <property type="match status" value="1"/>
</dbReference>
<evidence type="ECO:0000256" key="3">
    <source>
        <dbReference type="ARBA" id="ARBA00023163"/>
    </source>
</evidence>
<evidence type="ECO:0000256" key="4">
    <source>
        <dbReference type="PROSITE-ProRule" id="PRU00169"/>
    </source>
</evidence>
<organism evidence="7 8">
    <name type="scientific">Paenibacillus nasutitermitis</name>
    <dbReference type="NCBI Taxonomy" id="1652958"/>
    <lineage>
        <taxon>Bacteria</taxon>
        <taxon>Bacillati</taxon>
        <taxon>Bacillota</taxon>
        <taxon>Bacilli</taxon>
        <taxon>Bacillales</taxon>
        <taxon>Paenibacillaceae</taxon>
        <taxon>Paenibacillus</taxon>
    </lineage>
</organism>
<dbReference type="Gene3D" id="1.10.10.60">
    <property type="entry name" value="Homeodomain-like"/>
    <property type="match status" value="2"/>
</dbReference>
<dbReference type="Proteomes" id="UP000612456">
    <property type="component" value="Unassembled WGS sequence"/>
</dbReference>
<protein>
    <recommendedName>
        <fullName evidence="9">DNA-binding response regulator</fullName>
    </recommendedName>
</protein>
<dbReference type="AlphaFoldDB" id="A0A916YM46"/>
<dbReference type="RefSeq" id="WP_229750032.1">
    <property type="nucleotide sequence ID" value="NZ_BMHP01000001.1"/>
</dbReference>
<reference evidence="7" key="2">
    <citation type="submission" date="2020-09" db="EMBL/GenBank/DDBJ databases">
        <authorList>
            <person name="Sun Q."/>
            <person name="Zhou Y."/>
        </authorList>
    </citation>
    <scope>NUCLEOTIDE SEQUENCE</scope>
    <source>
        <strain evidence="7">CGMCC 1.15178</strain>
    </source>
</reference>
<dbReference type="PRINTS" id="PR00032">
    <property type="entry name" value="HTHARAC"/>
</dbReference>
<dbReference type="Pfam" id="PF12833">
    <property type="entry name" value="HTH_18"/>
    <property type="match status" value="1"/>
</dbReference>
<dbReference type="PROSITE" id="PS01124">
    <property type="entry name" value="HTH_ARAC_FAMILY_2"/>
    <property type="match status" value="1"/>
</dbReference>
<dbReference type="PROSITE" id="PS50110">
    <property type="entry name" value="RESPONSE_REGULATORY"/>
    <property type="match status" value="1"/>
</dbReference>
<proteinExistence type="predicted"/>
<keyword evidence="4" id="KW-0597">Phosphoprotein</keyword>
<evidence type="ECO:0000259" key="6">
    <source>
        <dbReference type="PROSITE" id="PS50110"/>
    </source>
</evidence>
<evidence type="ECO:0008006" key="9">
    <source>
        <dbReference type="Google" id="ProtNLM"/>
    </source>
</evidence>
<dbReference type="Pfam" id="PF00072">
    <property type="entry name" value="Response_reg"/>
    <property type="match status" value="1"/>
</dbReference>
<gene>
    <name evidence="7" type="ORF">GCM10010911_06360</name>
</gene>
<dbReference type="EMBL" id="BMHP01000001">
    <property type="protein sequence ID" value="GGD51528.1"/>
    <property type="molecule type" value="Genomic_DNA"/>
</dbReference>
<dbReference type="GO" id="GO:0000160">
    <property type="term" value="P:phosphorelay signal transduction system"/>
    <property type="evidence" value="ECO:0007669"/>
    <property type="project" value="InterPro"/>
</dbReference>
<reference evidence="7" key="1">
    <citation type="journal article" date="2014" name="Int. J. Syst. Evol. Microbiol.">
        <title>Complete genome sequence of Corynebacterium casei LMG S-19264T (=DSM 44701T), isolated from a smear-ripened cheese.</title>
        <authorList>
            <consortium name="US DOE Joint Genome Institute (JGI-PGF)"/>
            <person name="Walter F."/>
            <person name="Albersmeier A."/>
            <person name="Kalinowski J."/>
            <person name="Ruckert C."/>
        </authorList>
    </citation>
    <scope>NUCLEOTIDE SEQUENCE</scope>
    <source>
        <strain evidence="7">CGMCC 1.15178</strain>
    </source>
</reference>
<dbReference type="SUPFAM" id="SSF52172">
    <property type="entry name" value="CheY-like"/>
    <property type="match status" value="1"/>
</dbReference>
<keyword evidence="3" id="KW-0804">Transcription</keyword>
<keyword evidence="1" id="KW-0805">Transcription regulation</keyword>
<keyword evidence="2" id="KW-0238">DNA-binding</keyword>
<dbReference type="SUPFAM" id="SSF46689">
    <property type="entry name" value="Homeodomain-like"/>
    <property type="match status" value="2"/>
</dbReference>
<dbReference type="InterPro" id="IPR001789">
    <property type="entry name" value="Sig_transdc_resp-reg_receiver"/>
</dbReference>
<evidence type="ECO:0000256" key="1">
    <source>
        <dbReference type="ARBA" id="ARBA00023015"/>
    </source>
</evidence>
<dbReference type="InterPro" id="IPR020449">
    <property type="entry name" value="Tscrpt_reg_AraC-type_HTH"/>
</dbReference>
<dbReference type="InterPro" id="IPR018060">
    <property type="entry name" value="HTH_AraC"/>
</dbReference>
<dbReference type="InterPro" id="IPR011006">
    <property type="entry name" value="CheY-like_superfamily"/>
</dbReference>
<accession>A0A916YM46</accession>
<feature type="domain" description="HTH araC/xylS-type" evidence="5">
    <location>
        <begin position="455"/>
        <end position="553"/>
    </location>
</feature>
<dbReference type="InterPro" id="IPR009057">
    <property type="entry name" value="Homeodomain-like_sf"/>
</dbReference>
<dbReference type="CDD" id="cd17536">
    <property type="entry name" value="REC_YesN-like"/>
    <property type="match status" value="1"/>
</dbReference>
<dbReference type="PANTHER" id="PTHR43280">
    <property type="entry name" value="ARAC-FAMILY TRANSCRIPTIONAL REGULATOR"/>
    <property type="match status" value="1"/>
</dbReference>
<dbReference type="GO" id="GO:0003700">
    <property type="term" value="F:DNA-binding transcription factor activity"/>
    <property type="evidence" value="ECO:0007669"/>
    <property type="project" value="InterPro"/>
</dbReference>
<dbReference type="InterPro" id="IPR018062">
    <property type="entry name" value="HTH_AraC-typ_CS"/>
</dbReference>
<name>A0A916YM46_9BACL</name>
<dbReference type="Gene3D" id="3.40.50.2300">
    <property type="match status" value="1"/>
</dbReference>
<evidence type="ECO:0000259" key="5">
    <source>
        <dbReference type="PROSITE" id="PS01124"/>
    </source>
</evidence>
<dbReference type="SMART" id="SM00448">
    <property type="entry name" value="REC"/>
    <property type="match status" value="1"/>
</dbReference>